<dbReference type="Proteomes" id="UP000191240">
    <property type="component" value="Unassembled WGS sequence"/>
</dbReference>
<dbReference type="GO" id="GO:0003824">
    <property type="term" value="F:catalytic activity"/>
    <property type="evidence" value="ECO:0007669"/>
    <property type="project" value="InterPro"/>
</dbReference>
<dbReference type="OrthoDB" id="9774475at2"/>
<dbReference type="AlphaFoldDB" id="A0A1M6BWG3"/>
<dbReference type="InterPro" id="IPR017896">
    <property type="entry name" value="4Fe4S_Fe-S-bd"/>
</dbReference>
<name>A0A1M6BWG3_9FIRM</name>
<accession>A0A1M6BWG3</accession>
<dbReference type="Gene3D" id="3.40.50.620">
    <property type="entry name" value="HUPs"/>
    <property type="match status" value="1"/>
</dbReference>
<dbReference type="InterPro" id="IPR002500">
    <property type="entry name" value="PAPS_reduct_dom"/>
</dbReference>
<protein>
    <submittedName>
        <fullName evidence="2">Phosphoadenosine phosphosulfate reductase</fullName>
    </submittedName>
</protein>
<dbReference type="PANTHER" id="PTHR43196">
    <property type="entry name" value="SULFATE ADENYLYLTRANSFERASE SUBUNIT 2"/>
    <property type="match status" value="1"/>
</dbReference>
<dbReference type="PROSITE" id="PS51379">
    <property type="entry name" value="4FE4S_FER_2"/>
    <property type="match status" value="1"/>
</dbReference>
<dbReference type="InterPro" id="IPR014729">
    <property type="entry name" value="Rossmann-like_a/b/a_fold"/>
</dbReference>
<organism evidence="2 3">
    <name type="scientific">Anaerovibrio lipolyticus DSM 3074</name>
    <dbReference type="NCBI Taxonomy" id="1120997"/>
    <lineage>
        <taxon>Bacteria</taxon>
        <taxon>Bacillati</taxon>
        <taxon>Bacillota</taxon>
        <taxon>Negativicutes</taxon>
        <taxon>Selenomonadales</taxon>
        <taxon>Selenomonadaceae</taxon>
        <taxon>Anaerovibrio</taxon>
    </lineage>
</organism>
<dbReference type="EMBL" id="FQYW01000007">
    <property type="protein sequence ID" value="SHI53126.1"/>
    <property type="molecule type" value="Genomic_DNA"/>
</dbReference>
<dbReference type="InterPro" id="IPR050128">
    <property type="entry name" value="Sulfate_adenylyltrnsfr_sub2"/>
</dbReference>
<sequence>MWCKECKIETLSDKCPICGHETEANIPTEVHWCGYCNIPIIRKANETEKSRCPLCNSETKYISTDLRPVFPQERLLLELMWKMEPNSLADKSVWANNSRCYINGKAKNVTAALYRKQDINLLRQQLKKYEQENNEKFFELNINKFIDANKQHLAEIINEAHDFIRSEAEKYPQENIVLSFSGGKDSTVTADIVTKALSNPSLVHIFGNTTLEFPTTMEYANRFRDNHPQAIFQVAENREQHFMDMCEEIGPPARLMRWCCSMFKTGPITRVINNLYRNQQILTFYGIRRYESVSRSKYNRVEKNSESVKIQQQTVAAPIFNWKDIDVWLYILEEGIDFNDAYRLGYDRVGCWCCPNNTGRAQFLSSIFMPDKSAKWHNFLVNFAKKIGKPDPEVYVETGKWKARQGGNGLSSAKTVKLQFTNCTSEENSKIYKLFRPYGDELINMFIPFGRVAPELGQKLLQETIVLDSATNVPIISIQPFAQDGYDYAVKVKTMNVKDHEGIQRMVGYQIRKYNACRRCLKCESLCRTGAISIVGDSYYIDAEKCVHCKKCMNAKFLAGGCTMDKYLRTK</sequence>
<reference evidence="2 3" key="1">
    <citation type="submission" date="2016-11" db="EMBL/GenBank/DDBJ databases">
        <authorList>
            <person name="Jaros S."/>
            <person name="Januszkiewicz K."/>
            <person name="Wedrychowicz H."/>
        </authorList>
    </citation>
    <scope>NUCLEOTIDE SEQUENCE [LARGE SCALE GENOMIC DNA]</scope>
    <source>
        <strain evidence="2 3">DSM 3074</strain>
    </source>
</reference>
<feature type="domain" description="4Fe-4S ferredoxin-type" evidence="1">
    <location>
        <begin position="508"/>
        <end position="537"/>
    </location>
</feature>
<dbReference type="Pfam" id="PF01507">
    <property type="entry name" value="PAPS_reduct"/>
    <property type="match status" value="1"/>
</dbReference>
<proteinExistence type="predicted"/>
<dbReference type="PANTHER" id="PTHR43196:SF2">
    <property type="entry name" value="PHOSPHOADENOSINE PHOSPHOSULFATE REDUCTASE"/>
    <property type="match status" value="1"/>
</dbReference>
<evidence type="ECO:0000259" key="1">
    <source>
        <dbReference type="PROSITE" id="PS51379"/>
    </source>
</evidence>
<dbReference type="SUPFAM" id="SSF54862">
    <property type="entry name" value="4Fe-4S ferredoxins"/>
    <property type="match status" value="1"/>
</dbReference>
<evidence type="ECO:0000313" key="3">
    <source>
        <dbReference type="Proteomes" id="UP000191240"/>
    </source>
</evidence>
<evidence type="ECO:0000313" key="2">
    <source>
        <dbReference type="EMBL" id="SHI53126.1"/>
    </source>
</evidence>
<dbReference type="Gene3D" id="3.30.70.20">
    <property type="match status" value="1"/>
</dbReference>
<dbReference type="SUPFAM" id="SSF52402">
    <property type="entry name" value="Adenine nucleotide alpha hydrolases-like"/>
    <property type="match status" value="1"/>
</dbReference>
<gene>
    <name evidence="2" type="ORF">SAMN02745671_00879</name>
</gene>